<dbReference type="VEuPathDB" id="FungiDB:BO71DRAFT_403365"/>
<dbReference type="OrthoDB" id="195446at2759"/>
<accession>A0A319D3I2</accession>
<dbReference type="EMBL" id="KZ826050">
    <property type="protein sequence ID" value="PYH89067.1"/>
    <property type="molecule type" value="Genomic_DNA"/>
</dbReference>
<protein>
    <submittedName>
        <fullName evidence="1">Uncharacterized protein</fullName>
    </submittedName>
</protein>
<sequence length="172" mass="20162">MLKAWLPSELGLSILAHAEYWLRSRVSRQESRRLSEESCRDKTPYLVPKPTKGERFPVREIRIDVWSHDQGWSSYPEDRGTYRGSWTWFDLGFQRPPGRGDITTGLERLVTNVHASSWTRHHRVVYRRDEGQPWMRDLQADDQISIIPRALYPGWVNCTEGASIEIYTDPFS</sequence>
<evidence type="ECO:0000313" key="2">
    <source>
        <dbReference type="Proteomes" id="UP000247810"/>
    </source>
</evidence>
<organism evidence="1 2">
    <name type="scientific">Aspergillus ellipticus CBS 707.79</name>
    <dbReference type="NCBI Taxonomy" id="1448320"/>
    <lineage>
        <taxon>Eukaryota</taxon>
        <taxon>Fungi</taxon>
        <taxon>Dikarya</taxon>
        <taxon>Ascomycota</taxon>
        <taxon>Pezizomycotina</taxon>
        <taxon>Eurotiomycetes</taxon>
        <taxon>Eurotiomycetidae</taxon>
        <taxon>Eurotiales</taxon>
        <taxon>Aspergillaceae</taxon>
        <taxon>Aspergillus</taxon>
        <taxon>Aspergillus subgen. Circumdati</taxon>
    </lineage>
</organism>
<keyword evidence="2" id="KW-1185">Reference proteome</keyword>
<dbReference type="AlphaFoldDB" id="A0A319D3I2"/>
<gene>
    <name evidence="1" type="ORF">BO71DRAFT_403365</name>
</gene>
<proteinExistence type="predicted"/>
<dbReference type="STRING" id="1448320.A0A319D3I2"/>
<evidence type="ECO:0000313" key="1">
    <source>
        <dbReference type="EMBL" id="PYH89067.1"/>
    </source>
</evidence>
<name>A0A319D3I2_9EURO</name>
<dbReference type="Proteomes" id="UP000247810">
    <property type="component" value="Unassembled WGS sequence"/>
</dbReference>
<reference evidence="1 2" key="1">
    <citation type="submission" date="2018-02" db="EMBL/GenBank/DDBJ databases">
        <title>The genomes of Aspergillus section Nigri reveals drivers in fungal speciation.</title>
        <authorList>
            <consortium name="DOE Joint Genome Institute"/>
            <person name="Vesth T.C."/>
            <person name="Nybo J."/>
            <person name="Theobald S."/>
            <person name="Brandl J."/>
            <person name="Frisvad J.C."/>
            <person name="Nielsen K.F."/>
            <person name="Lyhne E.K."/>
            <person name="Kogle M.E."/>
            <person name="Kuo A."/>
            <person name="Riley R."/>
            <person name="Clum A."/>
            <person name="Nolan M."/>
            <person name="Lipzen A."/>
            <person name="Salamov A."/>
            <person name="Henrissat B."/>
            <person name="Wiebenga A."/>
            <person name="De vries R.P."/>
            <person name="Grigoriev I.V."/>
            <person name="Mortensen U.H."/>
            <person name="Andersen M.R."/>
            <person name="Baker S.E."/>
        </authorList>
    </citation>
    <scope>NUCLEOTIDE SEQUENCE [LARGE SCALE GENOMIC DNA]</scope>
    <source>
        <strain evidence="1 2">CBS 707.79</strain>
    </source>
</reference>